<gene>
    <name evidence="1" type="ORF">ERUC_LOCUS6624</name>
</gene>
<comment type="caution">
    <text evidence="1">The sequence shown here is derived from an EMBL/GenBank/DDBJ whole genome shotgun (WGS) entry which is preliminary data.</text>
</comment>
<organism evidence="1 2">
    <name type="scientific">Eruca vesicaria subsp. sativa</name>
    <name type="common">Garden rocket</name>
    <name type="synonym">Eruca sativa</name>
    <dbReference type="NCBI Taxonomy" id="29727"/>
    <lineage>
        <taxon>Eukaryota</taxon>
        <taxon>Viridiplantae</taxon>
        <taxon>Streptophyta</taxon>
        <taxon>Embryophyta</taxon>
        <taxon>Tracheophyta</taxon>
        <taxon>Spermatophyta</taxon>
        <taxon>Magnoliopsida</taxon>
        <taxon>eudicotyledons</taxon>
        <taxon>Gunneridae</taxon>
        <taxon>Pentapetalae</taxon>
        <taxon>rosids</taxon>
        <taxon>malvids</taxon>
        <taxon>Brassicales</taxon>
        <taxon>Brassicaceae</taxon>
        <taxon>Brassiceae</taxon>
        <taxon>Eruca</taxon>
    </lineage>
</organism>
<keyword evidence="2" id="KW-1185">Reference proteome</keyword>
<dbReference type="AlphaFoldDB" id="A0ABC8JCQ5"/>
<reference evidence="1 2" key="1">
    <citation type="submission" date="2022-03" db="EMBL/GenBank/DDBJ databases">
        <authorList>
            <person name="Macdonald S."/>
            <person name="Ahmed S."/>
            <person name="Newling K."/>
        </authorList>
    </citation>
    <scope>NUCLEOTIDE SEQUENCE [LARGE SCALE GENOMIC DNA]</scope>
</reference>
<protein>
    <submittedName>
        <fullName evidence="1">Uncharacterized protein</fullName>
    </submittedName>
</protein>
<evidence type="ECO:0000313" key="1">
    <source>
        <dbReference type="EMBL" id="CAH8313200.1"/>
    </source>
</evidence>
<sequence>MGYLFGYSLYIWEGVGIVSPSCLMLYDRCFGSGRWRLIQLLRRRLLTPEGRSSLCFALPAFDYRSIVSFTWKAIVMGSLQIGMSRLWKFSGFRWLHVTDEISSMDDWRSPLMVV</sequence>
<dbReference type="Proteomes" id="UP001642260">
    <property type="component" value="Unassembled WGS sequence"/>
</dbReference>
<name>A0ABC8JCQ5_ERUVS</name>
<proteinExistence type="predicted"/>
<dbReference type="EMBL" id="CAKOAT010077266">
    <property type="protein sequence ID" value="CAH8313200.1"/>
    <property type="molecule type" value="Genomic_DNA"/>
</dbReference>
<accession>A0ABC8JCQ5</accession>
<evidence type="ECO:0000313" key="2">
    <source>
        <dbReference type="Proteomes" id="UP001642260"/>
    </source>
</evidence>